<evidence type="ECO:0000313" key="3">
    <source>
        <dbReference type="Proteomes" id="UP000270927"/>
    </source>
</evidence>
<evidence type="ECO:0000313" key="1">
    <source>
        <dbReference type="EMBL" id="ROT46925.1"/>
    </source>
</evidence>
<proteinExistence type="predicted"/>
<protein>
    <recommendedName>
        <fullName evidence="4">Afp-like protein</fullName>
    </recommendedName>
</protein>
<comment type="caution">
    <text evidence="1">The sequence shown here is derived from an EMBL/GenBank/DDBJ whole genome shotgun (WGS) entry which is preliminary data.</text>
</comment>
<accession>A0A3N2QAV7</accession>
<keyword evidence="3" id="KW-1185">Reference proteome</keyword>
<dbReference type="RefSeq" id="WP_123663556.1">
    <property type="nucleotide sequence ID" value="NZ_RARA01000027.1"/>
</dbReference>
<gene>
    <name evidence="1" type="ORF">EDM02_05095</name>
    <name evidence="2" type="ORF">EDM02_05115</name>
</gene>
<name>A0A3N2QAV7_9BACT</name>
<dbReference type="Proteomes" id="UP000270927">
    <property type="component" value="Unassembled WGS sequence"/>
</dbReference>
<reference evidence="1 3" key="1">
    <citation type="submission" date="2018-09" db="EMBL/GenBank/DDBJ databases">
        <title>Comparative Genomics of Wolbachia-Cardinium Dual Endosymbiosis in a Plant-Parasitic Nematode.</title>
        <authorList>
            <person name="Brown A.M.V."/>
            <person name="Wasala S.K."/>
            <person name="Howe D.K."/>
            <person name="Peetz A.B."/>
            <person name="Zasada I.A."/>
            <person name="Denver D.R."/>
        </authorList>
    </citation>
    <scope>NUCLEOTIDE SEQUENCE [LARGE SCALE GENOMIC DNA]</scope>
    <source>
        <strain evidence="1 3">Pp_1</strain>
    </source>
</reference>
<sequence length="151" mass="17257">MQSITIDYKHFNKAGFDSKTCSIADVGMPNRRMATKTLVYDTATRAPLFQNQQNIKEAVNFTVEFLPFITGKQLLVKSYDLVQDVLTDKYNAEPFTLCVHKKDGSIDTKLTVNDVIIQQVELFLHRRNEAKGEMGYIRIRFTLQGLHPGNK</sequence>
<dbReference type="EMBL" id="RARA01000027">
    <property type="protein sequence ID" value="ROT46929.1"/>
    <property type="molecule type" value="Genomic_DNA"/>
</dbReference>
<organism evidence="1 3">
    <name type="scientific">Candidatus Cardinium hertigii</name>
    <dbReference type="NCBI Taxonomy" id="247481"/>
    <lineage>
        <taxon>Bacteria</taxon>
        <taxon>Pseudomonadati</taxon>
        <taxon>Bacteroidota</taxon>
        <taxon>Cytophagia</taxon>
        <taxon>Cytophagales</taxon>
        <taxon>Amoebophilaceae</taxon>
        <taxon>Candidatus Cardinium</taxon>
    </lineage>
</organism>
<dbReference type="OrthoDB" id="980773at2"/>
<dbReference type="EMBL" id="RARA01000027">
    <property type="protein sequence ID" value="ROT46925.1"/>
    <property type="molecule type" value="Genomic_DNA"/>
</dbReference>
<evidence type="ECO:0008006" key="4">
    <source>
        <dbReference type="Google" id="ProtNLM"/>
    </source>
</evidence>
<dbReference type="AlphaFoldDB" id="A0A3N2QAV7"/>
<evidence type="ECO:0000313" key="2">
    <source>
        <dbReference type="EMBL" id="ROT46929.1"/>
    </source>
</evidence>